<proteinExistence type="predicted"/>
<protein>
    <submittedName>
        <fullName evidence="1">Uncharacterized protein</fullName>
    </submittedName>
</protein>
<comment type="caution">
    <text evidence="1">The sequence shown here is derived from an EMBL/GenBank/DDBJ whole genome shotgun (WGS) entry which is preliminary data.</text>
</comment>
<dbReference type="Proteomes" id="UP000269115">
    <property type="component" value="Unassembled WGS sequence"/>
</dbReference>
<dbReference type="EMBL" id="RJUR01000014">
    <property type="protein sequence ID" value="ROQ49084.1"/>
    <property type="molecule type" value="Genomic_DNA"/>
</dbReference>
<name>A0A9X8EFN6_PSEPU</name>
<sequence length="223" mass="25438">MMVIKLIFRREYDLSVLNGVESGAVRDRGKIPILCIDDEGLEYESIIRHHGFNIRVVTDVDDIKAVSEYPIVICDIQGVGKAFRSQFQGAHIIEEIKKQYPSKVVIAYTGQKHDARYNKYFLMADAMYSKDMDSDQWVDNLDQAVEKVVDPVAQWKRMRDYLFSKDVPTRSVYLLELDYIESMLKKNKTILANSKVLKGVNPDVRGVMQGFVASLIFSMVTGG</sequence>
<dbReference type="AlphaFoldDB" id="A0A9X8EFN6"/>
<dbReference type="Gene3D" id="3.40.50.2300">
    <property type="match status" value="1"/>
</dbReference>
<evidence type="ECO:0000313" key="1">
    <source>
        <dbReference type="EMBL" id="ROQ49084.1"/>
    </source>
</evidence>
<accession>A0A9X8EFN6</accession>
<evidence type="ECO:0000313" key="2">
    <source>
        <dbReference type="Proteomes" id="UP000269115"/>
    </source>
</evidence>
<organism evidence="1 2">
    <name type="scientific">Pseudomonas putida</name>
    <name type="common">Arthrobacter siderocapsulatus</name>
    <dbReference type="NCBI Taxonomy" id="303"/>
    <lineage>
        <taxon>Bacteria</taxon>
        <taxon>Pseudomonadati</taxon>
        <taxon>Pseudomonadota</taxon>
        <taxon>Gammaproteobacteria</taxon>
        <taxon>Pseudomonadales</taxon>
        <taxon>Pseudomonadaceae</taxon>
        <taxon>Pseudomonas</taxon>
    </lineage>
</organism>
<gene>
    <name evidence="1" type="ORF">EDF85_3392</name>
</gene>
<reference evidence="1 2" key="1">
    <citation type="submission" date="2018-11" db="EMBL/GenBank/DDBJ databases">
        <title>Genomic analyses of the natural microbiome of Caenorhabditis elegans.</title>
        <authorList>
            <person name="Samuel B."/>
        </authorList>
    </citation>
    <scope>NUCLEOTIDE SEQUENCE [LARGE SCALE GENOMIC DNA]</scope>
    <source>
        <strain evidence="1 2">BIGb0473</strain>
    </source>
</reference>